<evidence type="ECO:0000313" key="1">
    <source>
        <dbReference type="EMBL" id="GAG19599.1"/>
    </source>
</evidence>
<reference evidence="1" key="1">
    <citation type="journal article" date="2014" name="Front. Microbiol.">
        <title>High frequency of phylogenetically diverse reductive dehalogenase-homologous genes in deep subseafloor sedimentary metagenomes.</title>
        <authorList>
            <person name="Kawai M."/>
            <person name="Futagami T."/>
            <person name="Toyoda A."/>
            <person name="Takaki Y."/>
            <person name="Nishi S."/>
            <person name="Hori S."/>
            <person name="Arai W."/>
            <person name="Tsubouchi T."/>
            <person name="Morono Y."/>
            <person name="Uchiyama I."/>
            <person name="Ito T."/>
            <person name="Fujiyama A."/>
            <person name="Inagaki F."/>
            <person name="Takami H."/>
        </authorList>
    </citation>
    <scope>NUCLEOTIDE SEQUENCE</scope>
    <source>
        <strain evidence="1">Expedition CK06-06</strain>
    </source>
</reference>
<proteinExistence type="predicted"/>
<comment type="caution">
    <text evidence="1">The sequence shown here is derived from an EMBL/GenBank/DDBJ whole genome shotgun (WGS) entry which is preliminary data.</text>
</comment>
<accession>X0VMK7</accession>
<organism evidence="1">
    <name type="scientific">marine sediment metagenome</name>
    <dbReference type="NCBI Taxonomy" id="412755"/>
    <lineage>
        <taxon>unclassified sequences</taxon>
        <taxon>metagenomes</taxon>
        <taxon>ecological metagenomes</taxon>
    </lineage>
</organism>
<dbReference type="EMBL" id="BARS01039498">
    <property type="protein sequence ID" value="GAG19599.1"/>
    <property type="molecule type" value="Genomic_DNA"/>
</dbReference>
<name>X0VMK7_9ZZZZ</name>
<gene>
    <name evidence="1" type="ORF">S01H1_60307</name>
</gene>
<sequence length="126" mass="14087">MKAILDGDLIIAKSPRGIRIGPVPSDADLTRLRYDASIPGVVDLMDLTEIYVEHKNGVFFLHCVPSHPVTAKTYTLITMTYLDRKNLIQENDGTIHLLTPAEIAARDQTIVDDMEDNRNLKAEARD</sequence>
<feature type="non-terminal residue" evidence="1">
    <location>
        <position position="126"/>
    </location>
</feature>
<dbReference type="AlphaFoldDB" id="X0VMK7"/>
<protein>
    <submittedName>
        <fullName evidence="1">Uncharacterized protein</fullName>
    </submittedName>
</protein>